<evidence type="ECO:0000256" key="1">
    <source>
        <dbReference type="SAM" id="MobiDB-lite"/>
    </source>
</evidence>
<name>A0ABR3QG38_9TREE</name>
<evidence type="ECO:0000313" key="3">
    <source>
        <dbReference type="Proteomes" id="UP001565368"/>
    </source>
</evidence>
<dbReference type="Proteomes" id="UP001565368">
    <property type="component" value="Unassembled WGS sequence"/>
</dbReference>
<keyword evidence="3" id="KW-1185">Reference proteome</keyword>
<dbReference type="RefSeq" id="XP_069213255.1">
    <property type="nucleotide sequence ID" value="XM_069349711.1"/>
</dbReference>
<accession>A0ABR3QG38</accession>
<feature type="compositionally biased region" description="Low complexity" evidence="1">
    <location>
        <begin position="118"/>
        <end position="145"/>
    </location>
</feature>
<proteinExistence type="predicted"/>
<comment type="caution">
    <text evidence="2">The sequence shown here is derived from an EMBL/GenBank/DDBJ whole genome shotgun (WGS) entry which is preliminary data.</text>
</comment>
<sequence length="400" mass="44656">MDYKPTDPQHRQRQPALEDLDVPPPYSPREAAFRPPRWPRALPTPPSQQQQVPPSPLELEIKYPDGRPPQQQREPTPPTPPTPGWYRHPASARPRVVVPPNQPPAPQQDYLLSPNRTLPPGAAFPFAALAGPSSAPDTHAHAPSPRASPRPPATLTSIPLGVLHRILQLTLDPRATPERYRADPEVESARRLWWLFRSIRGVDRRFFLVATSIVRARFLPIYQSQLPPGTSSHPFPPVGNAEDVTAEPVFKRRSREAAVLDRFVAVRVGEDLRRAESELCEDSGHETEVFTRLQPAARIEDLLLTIPTNLITPWGPRSAPHAALPLPHTHLAVALSPLWAQLHLSYSPITAANLTGFNRVGRTFIVEVRRGRVPEETVRRIHEALEDISRGLLPWGSRVG</sequence>
<feature type="compositionally biased region" description="Pro residues" evidence="1">
    <location>
        <begin position="36"/>
        <end position="46"/>
    </location>
</feature>
<gene>
    <name evidence="2" type="ORF">Q8F55_001067</name>
</gene>
<reference evidence="2 3" key="1">
    <citation type="submission" date="2023-08" db="EMBL/GenBank/DDBJ databases">
        <title>Annotated Genome Sequence of Vanrija albida AlHP1.</title>
        <authorList>
            <person name="Herzog R."/>
        </authorList>
    </citation>
    <scope>NUCLEOTIDE SEQUENCE [LARGE SCALE GENOMIC DNA]</scope>
    <source>
        <strain evidence="2 3">AlHP1</strain>
    </source>
</reference>
<evidence type="ECO:0008006" key="4">
    <source>
        <dbReference type="Google" id="ProtNLM"/>
    </source>
</evidence>
<organism evidence="2 3">
    <name type="scientific">Vanrija albida</name>
    <dbReference type="NCBI Taxonomy" id="181172"/>
    <lineage>
        <taxon>Eukaryota</taxon>
        <taxon>Fungi</taxon>
        <taxon>Dikarya</taxon>
        <taxon>Basidiomycota</taxon>
        <taxon>Agaricomycotina</taxon>
        <taxon>Tremellomycetes</taxon>
        <taxon>Trichosporonales</taxon>
        <taxon>Trichosporonaceae</taxon>
        <taxon>Vanrija</taxon>
    </lineage>
</organism>
<dbReference type="GeneID" id="95982110"/>
<feature type="compositionally biased region" description="Basic and acidic residues" evidence="1">
    <location>
        <begin position="1"/>
        <end position="10"/>
    </location>
</feature>
<evidence type="ECO:0000313" key="2">
    <source>
        <dbReference type="EMBL" id="KAL1413311.1"/>
    </source>
</evidence>
<protein>
    <recommendedName>
        <fullName evidence="4">F-box domain-containing protein</fullName>
    </recommendedName>
</protein>
<dbReference type="EMBL" id="JBBXJM010000001">
    <property type="protein sequence ID" value="KAL1413311.1"/>
    <property type="molecule type" value="Genomic_DNA"/>
</dbReference>
<feature type="region of interest" description="Disordered" evidence="1">
    <location>
        <begin position="1"/>
        <end position="155"/>
    </location>
</feature>